<protein>
    <submittedName>
        <fullName evidence="7">Ribonuclease BN</fullName>
    </submittedName>
</protein>
<feature type="transmembrane region" description="Helical" evidence="6">
    <location>
        <begin position="266"/>
        <end position="288"/>
    </location>
</feature>
<feature type="transmembrane region" description="Helical" evidence="6">
    <location>
        <begin position="154"/>
        <end position="181"/>
    </location>
</feature>
<dbReference type="RefSeq" id="WP_055143143.1">
    <property type="nucleotide sequence ID" value="NZ_JXSZ01000005.1"/>
</dbReference>
<dbReference type="OrthoDB" id="977385at2"/>
<dbReference type="NCBIfam" id="TIGR00765">
    <property type="entry name" value="yihY_not_rbn"/>
    <property type="match status" value="1"/>
</dbReference>
<evidence type="ECO:0000256" key="2">
    <source>
        <dbReference type="ARBA" id="ARBA00022475"/>
    </source>
</evidence>
<name>A0A0N8HA50_9BACT</name>
<dbReference type="AlphaFoldDB" id="A0A0N8HA50"/>
<keyword evidence="2" id="KW-1003">Cell membrane</keyword>
<comment type="subcellular location">
    <subcellularLocation>
        <location evidence="1">Cell membrane</location>
        <topology evidence="1">Multi-pass membrane protein</topology>
    </subcellularLocation>
</comment>
<evidence type="ECO:0000313" key="8">
    <source>
        <dbReference type="Proteomes" id="UP000050454"/>
    </source>
</evidence>
<proteinExistence type="predicted"/>
<keyword evidence="5 6" id="KW-0472">Membrane</keyword>
<dbReference type="PIRSF" id="PIRSF035875">
    <property type="entry name" value="RNase_BN"/>
    <property type="match status" value="1"/>
</dbReference>
<dbReference type="InterPro" id="IPR017039">
    <property type="entry name" value="Virul_fac_BrkB"/>
</dbReference>
<evidence type="ECO:0000256" key="6">
    <source>
        <dbReference type="SAM" id="Phobius"/>
    </source>
</evidence>
<organism evidence="7 8">
    <name type="scientific">Jiulongibacter sediminis</name>
    <dbReference type="NCBI Taxonomy" id="1605367"/>
    <lineage>
        <taxon>Bacteria</taxon>
        <taxon>Pseudomonadati</taxon>
        <taxon>Bacteroidota</taxon>
        <taxon>Cytophagia</taxon>
        <taxon>Cytophagales</taxon>
        <taxon>Leadbetterellaceae</taxon>
        <taxon>Jiulongibacter</taxon>
    </lineage>
</organism>
<feature type="transmembrane region" description="Helical" evidence="6">
    <location>
        <begin position="113"/>
        <end position="133"/>
    </location>
</feature>
<dbReference type="PANTHER" id="PTHR30213:SF0">
    <property type="entry name" value="UPF0761 MEMBRANE PROTEIN YIHY"/>
    <property type="match status" value="1"/>
</dbReference>
<evidence type="ECO:0000256" key="4">
    <source>
        <dbReference type="ARBA" id="ARBA00022989"/>
    </source>
</evidence>
<comment type="caution">
    <text evidence="7">The sequence shown here is derived from an EMBL/GenBank/DDBJ whole genome shotgun (WGS) entry which is preliminary data.</text>
</comment>
<dbReference type="Proteomes" id="UP000050454">
    <property type="component" value="Unassembled WGS sequence"/>
</dbReference>
<keyword evidence="8" id="KW-1185">Reference proteome</keyword>
<dbReference type="STRING" id="1605367.AFM12_00635"/>
<dbReference type="GO" id="GO:0005886">
    <property type="term" value="C:plasma membrane"/>
    <property type="evidence" value="ECO:0007669"/>
    <property type="project" value="UniProtKB-SubCell"/>
</dbReference>
<evidence type="ECO:0000256" key="1">
    <source>
        <dbReference type="ARBA" id="ARBA00004651"/>
    </source>
</evidence>
<evidence type="ECO:0000256" key="3">
    <source>
        <dbReference type="ARBA" id="ARBA00022692"/>
    </source>
</evidence>
<dbReference type="PANTHER" id="PTHR30213">
    <property type="entry name" value="INNER MEMBRANE PROTEIN YHJD"/>
    <property type="match status" value="1"/>
</dbReference>
<dbReference type="Pfam" id="PF03631">
    <property type="entry name" value="Virul_fac_BrkB"/>
    <property type="match status" value="1"/>
</dbReference>
<keyword evidence="3 6" id="KW-0812">Transmembrane</keyword>
<evidence type="ECO:0000313" key="7">
    <source>
        <dbReference type="EMBL" id="KPM49188.1"/>
    </source>
</evidence>
<feature type="transmembrane region" description="Helical" evidence="6">
    <location>
        <begin position="234"/>
        <end position="254"/>
    </location>
</feature>
<feature type="transmembrane region" description="Helical" evidence="6">
    <location>
        <begin position="48"/>
        <end position="73"/>
    </location>
</feature>
<dbReference type="EMBL" id="LGTQ01000005">
    <property type="protein sequence ID" value="KPM49188.1"/>
    <property type="molecule type" value="Genomic_DNA"/>
</dbReference>
<keyword evidence="4 6" id="KW-1133">Transmembrane helix</keyword>
<sequence>MKFREIGWVKQLERFLRSVYLWDTTVSLYHVLSILWKKIITFDIDQRAAAVSFSLLLAIFPSVIFLFTLIPYIPIRNLDVQIMDFLESILPGGIYNTAANTIQDIVSRRRVDVLSFGFLFAMYAATNGMMALMRAFNIALEDDRQRRSYLKARAIALLLTFSLVVVMLSAIVVLIIGKFLITYLFDLGWMSEDFNFYMIQILRYLSIFLIFFLGISSLYYFAPAIDKKIRFFNIGAFFSSILCILATNGFSYYLSNFNSYNKLYGSIGTLIGLMVWIYLIALIIILGFEINTSLRLALEMEHEDEKS</sequence>
<gene>
    <name evidence="7" type="ORF">AFM12_00635</name>
</gene>
<reference evidence="7 8" key="1">
    <citation type="submission" date="2015-07" db="EMBL/GenBank/DDBJ databases">
        <title>The draft genome sequence of Leadbetterella sp. JN14-9.</title>
        <authorList>
            <person name="Liu Y."/>
            <person name="Du J."/>
            <person name="Shao Z."/>
        </authorList>
    </citation>
    <scope>NUCLEOTIDE SEQUENCE [LARGE SCALE GENOMIC DNA]</scope>
    <source>
        <strain evidence="7 8">JN14-9</strain>
    </source>
</reference>
<feature type="transmembrane region" description="Helical" evidence="6">
    <location>
        <begin position="201"/>
        <end position="222"/>
    </location>
</feature>
<accession>A0A0N8HA50</accession>
<evidence type="ECO:0000256" key="5">
    <source>
        <dbReference type="ARBA" id="ARBA00023136"/>
    </source>
</evidence>